<feature type="transmembrane region" description="Helical" evidence="6">
    <location>
        <begin position="273"/>
        <end position="293"/>
    </location>
</feature>
<dbReference type="Proteomes" id="UP000325004">
    <property type="component" value="Chromosome"/>
</dbReference>
<dbReference type="RefSeq" id="WP_148971467.1">
    <property type="nucleotide sequence ID" value="NZ_CP043316.1"/>
</dbReference>
<evidence type="ECO:0000256" key="3">
    <source>
        <dbReference type="ARBA" id="ARBA00022692"/>
    </source>
</evidence>
<dbReference type="Gene3D" id="1.20.1250.20">
    <property type="entry name" value="MFS general substrate transporter like domains"/>
    <property type="match status" value="1"/>
</dbReference>
<feature type="transmembrane region" description="Helical" evidence="6">
    <location>
        <begin position="12"/>
        <end position="34"/>
    </location>
</feature>
<dbReference type="EMBL" id="CP043316">
    <property type="protein sequence ID" value="QEK38351.1"/>
    <property type="molecule type" value="Genomic_DNA"/>
</dbReference>
<dbReference type="PANTHER" id="PTHR12778:SF10">
    <property type="entry name" value="MAJOR FACILITATOR SUPERFAMILY DOMAIN-CONTAINING PROTEIN 3"/>
    <property type="match status" value="1"/>
</dbReference>
<feature type="transmembrane region" description="Helical" evidence="6">
    <location>
        <begin position="109"/>
        <end position="130"/>
    </location>
</feature>
<name>A0A5C0UF87_9PROT</name>
<evidence type="ECO:0000256" key="2">
    <source>
        <dbReference type="ARBA" id="ARBA00022448"/>
    </source>
</evidence>
<reference evidence="7 8" key="1">
    <citation type="submission" date="2019-08" db="EMBL/GenBank/DDBJ databases">
        <title>Highly reduced genomes of protist endosymbionts show evolutionary convergence.</title>
        <authorList>
            <person name="George E."/>
            <person name="Husnik F."/>
            <person name="Tashyreva D."/>
            <person name="Prokopchuk G."/>
            <person name="Horak A."/>
            <person name="Kwong W.K."/>
            <person name="Lukes J."/>
            <person name="Keeling P.J."/>
        </authorList>
    </citation>
    <scope>NUCLEOTIDE SEQUENCE [LARGE SCALE GENOMIC DNA]</scope>
    <source>
        <strain evidence="7">1604LC</strain>
    </source>
</reference>
<evidence type="ECO:0000313" key="7">
    <source>
        <dbReference type="EMBL" id="QEK38351.1"/>
    </source>
</evidence>
<keyword evidence="8" id="KW-1185">Reference proteome</keyword>
<keyword evidence="5 6" id="KW-0472">Membrane</keyword>
<evidence type="ECO:0000256" key="4">
    <source>
        <dbReference type="ARBA" id="ARBA00022989"/>
    </source>
</evidence>
<sequence length="420" mass="47968">MLDNNYNLKIRNNVVLALGLVSAAIYALCSHTLIYWLSDLDIPTKALGFVSLIYIIQALKIFWIPVFEKFNVPLLNKFLDRRASWIFLCILVSGSLILYISFLHPLRNMYVFATCIAIATFGMSIMDTLLRAQIMKLAIDNDKDQTTIMGLGAFGFRIGMYICINIYFLLSLCIAWKYIYRVSGVLIILSSLLLFILPKVTELSKEKSLKELLIVPYQSFLKKNKKYIWSIVGFMVFFRLQDKLLAPTFYKFISGLKPASSLPFISQLGIKPIFSFYKFISGPIMAFSVYYSIKFLKKHSYKSNAFISVLVHSLTCLPLLILNMQKTHIPLFILFTLLLEKLVRGFSSNVYYLYQSKFCEKEHAAGQIAMLSFLEAMSGAIFGLSSGYIVAYFSWTALFILGTFISLPVLFFIKKLPNDL</sequence>
<feature type="transmembrane region" description="Helical" evidence="6">
    <location>
        <begin position="305"/>
        <end position="323"/>
    </location>
</feature>
<feature type="transmembrane region" description="Helical" evidence="6">
    <location>
        <begin position="178"/>
        <end position="197"/>
    </location>
</feature>
<evidence type="ECO:0000256" key="1">
    <source>
        <dbReference type="ARBA" id="ARBA00004141"/>
    </source>
</evidence>
<keyword evidence="2" id="KW-0813">Transport</keyword>
<organism evidence="7 8">
    <name type="scientific">Candidatus Cytomitobacter primus</name>
    <dbReference type="NCBI Taxonomy" id="2066024"/>
    <lineage>
        <taxon>Bacteria</taxon>
        <taxon>Pseudomonadati</taxon>
        <taxon>Pseudomonadota</taxon>
        <taxon>Alphaproteobacteria</taxon>
        <taxon>Holosporales</taxon>
        <taxon>Holosporaceae</taxon>
        <taxon>Candidatus Cytomitobacter</taxon>
    </lineage>
</organism>
<dbReference type="AlphaFoldDB" id="A0A5C0UF87"/>
<dbReference type="InterPro" id="IPR036259">
    <property type="entry name" value="MFS_trans_sf"/>
</dbReference>
<proteinExistence type="predicted"/>
<dbReference type="PANTHER" id="PTHR12778">
    <property type="entry name" value="SOLUTE CARRIER FAMILY 33 ACETYL-COA TRANSPORTER -RELATED"/>
    <property type="match status" value="1"/>
</dbReference>
<feature type="transmembrane region" description="Helical" evidence="6">
    <location>
        <begin position="151"/>
        <end position="172"/>
    </location>
</feature>
<feature type="transmembrane region" description="Helical" evidence="6">
    <location>
        <begin position="85"/>
        <end position="103"/>
    </location>
</feature>
<dbReference type="KEGG" id="cpri:FZC34_00210"/>
<dbReference type="SUPFAM" id="SSF103473">
    <property type="entry name" value="MFS general substrate transporter"/>
    <property type="match status" value="1"/>
</dbReference>
<evidence type="ECO:0000313" key="8">
    <source>
        <dbReference type="Proteomes" id="UP000325004"/>
    </source>
</evidence>
<dbReference type="InterPro" id="IPR004752">
    <property type="entry name" value="AmpG_permease/AT-1"/>
</dbReference>
<gene>
    <name evidence="7" type="ORF">FZC34_00210</name>
</gene>
<evidence type="ECO:0000256" key="5">
    <source>
        <dbReference type="ARBA" id="ARBA00023136"/>
    </source>
</evidence>
<feature type="transmembrane region" description="Helical" evidence="6">
    <location>
        <begin position="46"/>
        <end position="64"/>
    </location>
</feature>
<keyword evidence="3 6" id="KW-0812">Transmembrane</keyword>
<accession>A0A5C0UF87</accession>
<comment type="subcellular location">
    <subcellularLocation>
        <location evidence="1">Membrane</location>
        <topology evidence="1">Multi-pass membrane protein</topology>
    </subcellularLocation>
</comment>
<evidence type="ECO:0000256" key="6">
    <source>
        <dbReference type="SAM" id="Phobius"/>
    </source>
</evidence>
<feature type="transmembrane region" description="Helical" evidence="6">
    <location>
        <begin position="390"/>
        <end position="413"/>
    </location>
</feature>
<dbReference type="GO" id="GO:0016020">
    <property type="term" value="C:membrane"/>
    <property type="evidence" value="ECO:0007669"/>
    <property type="project" value="UniProtKB-SubCell"/>
</dbReference>
<keyword evidence="4 6" id="KW-1133">Transmembrane helix</keyword>
<dbReference type="OrthoDB" id="9787815at2"/>
<protein>
    <submittedName>
        <fullName evidence="7">AmpG family muropeptide MFS transporter</fullName>
    </submittedName>
</protein>